<dbReference type="InterPro" id="IPR038986">
    <property type="entry name" value="Clr2"/>
</dbReference>
<evidence type="ECO:0000313" key="5">
    <source>
        <dbReference type="Proteomes" id="UP000308549"/>
    </source>
</evidence>
<protein>
    <recommendedName>
        <fullName evidence="6">Cryptic loci regulator 2 N-terminal domain-containing protein</fullName>
    </recommendedName>
</protein>
<reference evidence="4 5" key="1">
    <citation type="submission" date="2017-03" db="EMBL/GenBank/DDBJ databases">
        <title>Genomes of endolithic fungi from Antarctica.</title>
        <authorList>
            <person name="Coleine C."/>
            <person name="Masonjones S."/>
            <person name="Stajich J.E."/>
        </authorList>
    </citation>
    <scope>NUCLEOTIDE SEQUENCE [LARGE SCALE GENOMIC DNA]</scope>
    <source>
        <strain evidence="4 5">CCFEE 6315</strain>
    </source>
</reference>
<evidence type="ECO:0008006" key="6">
    <source>
        <dbReference type="Google" id="ProtNLM"/>
    </source>
</evidence>
<feature type="region of interest" description="Disordered" evidence="1">
    <location>
        <begin position="125"/>
        <end position="175"/>
    </location>
</feature>
<feature type="domain" description="Cryptic loci regulator 2 C-terminal" evidence="2">
    <location>
        <begin position="382"/>
        <end position="513"/>
    </location>
</feature>
<dbReference type="InterPro" id="IPR031915">
    <property type="entry name" value="Clr2_N"/>
</dbReference>
<comment type="caution">
    <text evidence="4">The sequence shown here is derived from an EMBL/GenBank/DDBJ whole genome shotgun (WGS) entry which is preliminary data.</text>
</comment>
<gene>
    <name evidence="4" type="ORF">B0A50_00668</name>
</gene>
<dbReference type="Pfam" id="PF10383">
    <property type="entry name" value="Clr2"/>
    <property type="match status" value="1"/>
</dbReference>
<keyword evidence="5" id="KW-1185">Reference proteome</keyword>
<feature type="compositionally biased region" description="Polar residues" evidence="1">
    <location>
        <begin position="132"/>
        <end position="146"/>
    </location>
</feature>
<feature type="region of interest" description="Disordered" evidence="1">
    <location>
        <begin position="721"/>
        <end position="786"/>
    </location>
</feature>
<dbReference type="EMBL" id="NAJL01000003">
    <property type="protein sequence ID" value="TKA33115.1"/>
    <property type="molecule type" value="Genomic_DNA"/>
</dbReference>
<dbReference type="PANTHER" id="PTHR38046">
    <property type="entry name" value="CRYPTIC LOCI REGULATOR 2"/>
    <property type="match status" value="1"/>
</dbReference>
<proteinExistence type="predicted"/>
<dbReference type="OrthoDB" id="438224at2759"/>
<dbReference type="Proteomes" id="UP000308549">
    <property type="component" value="Unassembled WGS sequence"/>
</dbReference>
<evidence type="ECO:0000256" key="1">
    <source>
        <dbReference type="SAM" id="MobiDB-lite"/>
    </source>
</evidence>
<feature type="domain" description="Cryptic loci regulator 2 N-terminal" evidence="3">
    <location>
        <begin position="52"/>
        <end position="114"/>
    </location>
</feature>
<accession>A0A4U0UFB1</accession>
<feature type="region of interest" description="Disordered" evidence="1">
    <location>
        <begin position="6"/>
        <end position="25"/>
    </location>
</feature>
<feature type="compositionally biased region" description="Acidic residues" evidence="1">
    <location>
        <begin position="773"/>
        <end position="786"/>
    </location>
</feature>
<evidence type="ECO:0000313" key="4">
    <source>
        <dbReference type="EMBL" id="TKA33115.1"/>
    </source>
</evidence>
<sequence length="786" mass="86551">MAVQILNINPGSDGNDNRRPATDDYRRNDSHWQARIGEMWAADLGYPKGAKYSLNSLPHGFAGYEKSRASGSTHVDRYVYGHPTAVFRSAMEFYPHFKHLMDNGNALGCPCKICSGNSRKRNAARSVGTAKSAKSSPYFTSTNSVPNGHDPLGSVHSHGRSPPQQMRKKQVDEEGTTDVLRTLIDRLKAAGADQAVDELIIETMSPDWRVNHTGLYKELKSWRKLPAYVPRKGELVLFVRHLEENETLVWDSQTFRTLDRSSKNAGSRPLWEAGVVTQMPVEAVTDEDLSSVPSTKQHNVTLSGFRVEPIPAVQNSNKSFTRQHKYLPLHAIRPLCLWKECLQGLGETDWHATIRHALTVCNTMCTLGRYHFKGQWPDATIFCQGAYIGPEFVQLGDAVRLHPRLGDKHETEVTDVMVVTAVKMRLVNLDEANDDDWDNAPAYNTCTHISGRTFTQDPARSFDGIGKVPIPEDSETLHPSMKGIGTWYHVCDPKNERARIEVPYTRVIGRCYERAALTSWFTIPEGIAPQPASFQPVNPKPLTPIITSPTTNPSLSRGLPGILDGRTYALAHDPRIAPGKSWYWADSRVEALDVHEVNGRWVSFCDEKRNAQKLNYWRRALRALDGKKGGLEEFHAARRVKEMEAKRRGEELKGAGSGLVAGGAQAQAQVQVHGQGGGKSGPGTEPVTETEAEVWATGEDGEGQEGYVMDVDQLSPPIMPGPGPGPPQVIMGDEDSDVEVHEQSGGALAAFKAGAVSRTSSGTGIRAGGNVIELDDDDEDEDEDDD</sequence>
<dbReference type="PANTHER" id="PTHR38046:SF1">
    <property type="entry name" value="CRYPTIC LOCI REGULATOR 2"/>
    <property type="match status" value="1"/>
</dbReference>
<evidence type="ECO:0000259" key="2">
    <source>
        <dbReference type="Pfam" id="PF10383"/>
    </source>
</evidence>
<name>A0A4U0UFB1_9PEZI</name>
<dbReference type="AlphaFoldDB" id="A0A4U0UFB1"/>
<evidence type="ECO:0000259" key="3">
    <source>
        <dbReference type="Pfam" id="PF16761"/>
    </source>
</evidence>
<dbReference type="GO" id="GO:0030466">
    <property type="term" value="P:silent mating-type cassette heterochromatin formation"/>
    <property type="evidence" value="ECO:0007669"/>
    <property type="project" value="TreeGrafter"/>
</dbReference>
<dbReference type="GO" id="GO:0033553">
    <property type="term" value="C:rDNA heterochromatin"/>
    <property type="evidence" value="ECO:0007669"/>
    <property type="project" value="TreeGrafter"/>
</dbReference>
<dbReference type="Pfam" id="PF16761">
    <property type="entry name" value="Clr2_transil"/>
    <property type="match status" value="1"/>
</dbReference>
<dbReference type="GO" id="GO:0031934">
    <property type="term" value="C:mating-type region heterochromatin"/>
    <property type="evidence" value="ECO:0007669"/>
    <property type="project" value="TreeGrafter"/>
</dbReference>
<feature type="region of interest" description="Disordered" evidence="1">
    <location>
        <begin position="673"/>
        <end position="704"/>
    </location>
</feature>
<feature type="compositionally biased region" description="Basic and acidic residues" evidence="1">
    <location>
        <begin position="15"/>
        <end position="25"/>
    </location>
</feature>
<dbReference type="InterPro" id="IPR018839">
    <property type="entry name" value="Tscrpt-silencing_Clr2_C"/>
</dbReference>
<organism evidence="4 5">
    <name type="scientific">Salinomyces thailandicus</name>
    <dbReference type="NCBI Taxonomy" id="706561"/>
    <lineage>
        <taxon>Eukaryota</taxon>
        <taxon>Fungi</taxon>
        <taxon>Dikarya</taxon>
        <taxon>Ascomycota</taxon>
        <taxon>Pezizomycotina</taxon>
        <taxon>Dothideomycetes</taxon>
        <taxon>Dothideomycetidae</taxon>
        <taxon>Mycosphaerellales</taxon>
        <taxon>Teratosphaeriaceae</taxon>
        <taxon>Salinomyces</taxon>
    </lineage>
</organism>
<dbReference type="GO" id="GO:0070824">
    <property type="term" value="C:SHREC complex"/>
    <property type="evidence" value="ECO:0007669"/>
    <property type="project" value="InterPro"/>
</dbReference>